<proteinExistence type="predicted"/>
<dbReference type="SUPFAM" id="SSF55785">
    <property type="entry name" value="PYP-like sensor domain (PAS domain)"/>
    <property type="match status" value="4"/>
</dbReference>
<dbReference type="InterPro" id="IPR004358">
    <property type="entry name" value="Sig_transdc_His_kin-like_C"/>
</dbReference>
<dbReference type="InterPro" id="IPR052162">
    <property type="entry name" value="Sensor_kinase/Photoreceptor"/>
</dbReference>
<dbReference type="GO" id="GO:0000155">
    <property type="term" value="F:phosphorelay sensor kinase activity"/>
    <property type="evidence" value="ECO:0007669"/>
    <property type="project" value="InterPro"/>
</dbReference>
<dbReference type="InterPro" id="IPR003594">
    <property type="entry name" value="HATPase_dom"/>
</dbReference>
<feature type="domain" description="PAS" evidence="10">
    <location>
        <begin position="77"/>
        <end position="120"/>
    </location>
</feature>
<evidence type="ECO:0000259" key="11">
    <source>
        <dbReference type="PROSITE" id="PS50113"/>
    </source>
</evidence>
<dbReference type="PANTHER" id="PTHR43304:SF1">
    <property type="entry name" value="PAC DOMAIN-CONTAINING PROTEIN"/>
    <property type="match status" value="1"/>
</dbReference>
<keyword evidence="6" id="KW-0902">Two-component regulatory system</keyword>
<evidence type="ECO:0000259" key="9">
    <source>
        <dbReference type="PROSITE" id="PS50109"/>
    </source>
</evidence>
<keyword evidence="3" id="KW-0597">Phosphoprotein</keyword>
<sequence length="928" mass="103628">MRSPSARLSFQTLPLRFLLMVPLILQIILQLGWFAELKRYPSYWLSLISLAIAALVGSLTVLRVSGLALHRVEEATQAAFENSMFENALDGMFQTSLEGNYLRVNSALAKMYGYSSPEALIADQPNAANHLYTEGDRRSEFVTLMQQQGAVSNFESQIYRQNGDILWISETAWVVRDQVGQPVYFEGTVKDITAAKYIEADRQRIEQERQQVEAELSAQQAFLRKVIDAVPSAIFVKDQQGKFLVVNQAGAAMYGNTVEETLGLRDVDFNPHHEEIKDFLDSNQQVMATRQPLSFSAQPMTNAKGEVHWYKTVISPFIDDNEQVQGIIGSATNVTELKQVEEALRLSEAKNRAMLSAIPDVMGHLRGDGTHISYVISKHSTHDLLPSGYNVVGKSIFETLPLDLAQQRMEAIQRTLETGELQSYEQIVQMGDRLQYEEVRIVVSGDDEVLVIIRDISDRKQAELALQASEAKNRAILSAVPDLMMRVSAEGYYLDYVRSDQITDLMPTDYTPLGRSIFEVMPPDAAQQRLHYIQQTLATGMPQVYEQEIHVGDRLQYEEVRIVVSGENEVLVMVRDVSDRKRAERALVQKNHELAEALQQLQSAQQGLIQAEKLAALGQLVAGIAHEINTPLGAIRAASSNTAKALEESLQQLPKLFQVLSADQQARFFALVDRILHSNIQATAREKRQWKRSLTEQLEGHGIADARTVADTLVDVGIYDQTEPFLPLLQDANADFILQLAYNLARLQGNSQNITIAVERAAKVVFALKNYARYDHSGQKTLAQLTDGLETILTLYQNPIKQGIEVTRCYDALPPMLCYPDELNQVWTNLIHNAIQAMEGKGQLTIGTRQALQAGRNFAIVTIADTGCGIPPEVLPRIFEPFFTTKLAGEGNGLGLDISRKIIDRHSGHIAIESQPGCTVFEVWLPIE</sequence>
<keyword evidence="8" id="KW-0472">Membrane</keyword>
<keyword evidence="8" id="KW-0812">Transmembrane</keyword>
<dbReference type="InterPro" id="IPR013656">
    <property type="entry name" value="PAS_4"/>
</dbReference>
<evidence type="ECO:0000256" key="7">
    <source>
        <dbReference type="SAM" id="Coils"/>
    </source>
</evidence>
<reference evidence="12" key="1">
    <citation type="submission" date="2021-05" db="EMBL/GenBank/DDBJ databases">
        <authorList>
            <person name="Pietrasiak N."/>
            <person name="Ward R."/>
            <person name="Stajich J.E."/>
            <person name="Kurbessoian T."/>
        </authorList>
    </citation>
    <scope>NUCLEOTIDE SEQUENCE</scope>
    <source>
        <strain evidence="12">UHER 2000/2452</strain>
    </source>
</reference>
<dbReference type="Gene3D" id="3.30.565.10">
    <property type="entry name" value="Histidine kinase-like ATPase, C-terminal domain"/>
    <property type="match status" value="1"/>
</dbReference>
<dbReference type="InterPro" id="IPR013655">
    <property type="entry name" value="PAS_fold_3"/>
</dbReference>
<dbReference type="Pfam" id="PF02518">
    <property type="entry name" value="HATPase_c"/>
    <property type="match status" value="1"/>
</dbReference>
<dbReference type="CDD" id="cd00130">
    <property type="entry name" value="PAS"/>
    <property type="match status" value="2"/>
</dbReference>
<feature type="domain" description="PAS" evidence="10">
    <location>
        <begin position="219"/>
        <end position="290"/>
    </location>
</feature>
<feature type="coiled-coil region" evidence="7">
    <location>
        <begin position="580"/>
        <end position="614"/>
    </location>
</feature>
<dbReference type="PROSITE" id="PS50112">
    <property type="entry name" value="PAS"/>
    <property type="match status" value="2"/>
</dbReference>
<evidence type="ECO:0000313" key="12">
    <source>
        <dbReference type="EMBL" id="MBW4661476.1"/>
    </source>
</evidence>
<dbReference type="InterPro" id="IPR036097">
    <property type="entry name" value="HisK_dim/P_sf"/>
</dbReference>
<dbReference type="PROSITE" id="PS50109">
    <property type="entry name" value="HIS_KIN"/>
    <property type="match status" value="1"/>
</dbReference>
<evidence type="ECO:0000256" key="6">
    <source>
        <dbReference type="ARBA" id="ARBA00023012"/>
    </source>
</evidence>
<dbReference type="PANTHER" id="PTHR43304">
    <property type="entry name" value="PHYTOCHROME-LIKE PROTEIN CPH1"/>
    <property type="match status" value="1"/>
</dbReference>
<dbReference type="Pfam" id="PF08448">
    <property type="entry name" value="PAS_4"/>
    <property type="match status" value="1"/>
</dbReference>
<comment type="catalytic activity">
    <reaction evidence="1">
        <text>ATP + protein L-histidine = ADP + protein N-phospho-L-histidine.</text>
        <dbReference type="EC" id="2.7.13.3"/>
    </reaction>
</comment>
<dbReference type="SUPFAM" id="SSF55874">
    <property type="entry name" value="ATPase domain of HSP90 chaperone/DNA topoisomerase II/histidine kinase"/>
    <property type="match status" value="1"/>
</dbReference>
<dbReference type="InterPro" id="IPR035965">
    <property type="entry name" value="PAS-like_dom_sf"/>
</dbReference>
<feature type="transmembrane region" description="Helical" evidence="8">
    <location>
        <begin position="41"/>
        <end position="62"/>
    </location>
</feature>
<evidence type="ECO:0000256" key="8">
    <source>
        <dbReference type="SAM" id="Phobius"/>
    </source>
</evidence>
<dbReference type="InterPro" id="IPR000014">
    <property type="entry name" value="PAS"/>
</dbReference>
<dbReference type="Gene3D" id="3.30.450.20">
    <property type="entry name" value="PAS domain"/>
    <property type="match status" value="4"/>
</dbReference>
<dbReference type="CDD" id="cd00082">
    <property type="entry name" value="HisKA"/>
    <property type="match status" value="1"/>
</dbReference>
<keyword evidence="8" id="KW-1133">Transmembrane helix</keyword>
<feature type="domain" description="PAC" evidence="11">
    <location>
        <begin position="293"/>
        <end position="346"/>
    </location>
</feature>
<protein>
    <recommendedName>
        <fullName evidence="2">histidine kinase</fullName>
        <ecNumber evidence="2">2.7.13.3</ecNumber>
    </recommendedName>
</protein>
<gene>
    <name evidence="12" type="ORF">KME15_22620</name>
</gene>
<feature type="transmembrane region" description="Helical" evidence="8">
    <location>
        <begin position="12"/>
        <end position="35"/>
    </location>
</feature>
<evidence type="ECO:0000313" key="13">
    <source>
        <dbReference type="Proteomes" id="UP000757435"/>
    </source>
</evidence>
<dbReference type="AlphaFoldDB" id="A0A951UP28"/>
<dbReference type="Gene3D" id="1.10.287.130">
    <property type="match status" value="1"/>
</dbReference>
<evidence type="ECO:0000256" key="1">
    <source>
        <dbReference type="ARBA" id="ARBA00000085"/>
    </source>
</evidence>
<dbReference type="InterPro" id="IPR005467">
    <property type="entry name" value="His_kinase_dom"/>
</dbReference>
<dbReference type="InterPro" id="IPR001610">
    <property type="entry name" value="PAC"/>
</dbReference>
<dbReference type="InterPro" id="IPR000700">
    <property type="entry name" value="PAS-assoc_C"/>
</dbReference>
<evidence type="ECO:0000256" key="4">
    <source>
        <dbReference type="ARBA" id="ARBA00022679"/>
    </source>
</evidence>
<dbReference type="InterPro" id="IPR036890">
    <property type="entry name" value="HATPase_C_sf"/>
</dbReference>
<evidence type="ECO:0000256" key="2">
    <source>
        <dbReference type="ARBA" id="ARBA00012438"/>
    </source>
</evidence>
<dbReference type="Proteomes" id="UP000757435">
    <property type="component" value="Unassembled WGS sequence"/>
</dbReference>
<evidence type="ECO:0000256" key="3">
    <source>
        <dbReference type="ARBA" id="ARBA00022553"/>
    </source>
</evidence>
<dbReference type="SMART" id="SM00091">
    <property type="entry name" value="PAS"/>
    <property type="match status" value="3"/>
</dbReference>
<feature type="coiled-coil region" evidence="7">
    <location>
        <begin position="195"/>
        <end position="222"/>
    </location>
</feature>
<keyword evidence="7" id="KW-0175">Coiled coil</keyword>
<dbReference type="SUPFAM" id="SSF47384">
    <property type="entry name" value="Homodimeric domain of signal transducing histidine kinase"/>
    <property type="match status" value="1"/>
</dbReference>
<accession>A0A951UP28</accession>
<dbReference type="EC" id="2.7.13.3" evidence="2"/>
<reference evidence="12" key="2">
    <citation type="journal article" date="2022" name="Microbiol. Resour. Announc.">
        <title>Metagenome Sequencing to Explore Phylogenomics of Terrestrial Cyanobacteria.</title>
        <authorList>
            <person name="Ward R.D."/>
            <person name="Stajich J.E."/>
            <person name="Johansen J.R."/>
            <person name="Huntemann M."/>
            <person name="Clum A."/>
            <person name="Foster B."/>
            <person name="Foster B."/>
            <person name="Roux S."/>
            <person name="Palaniappan K."/>
            <person name="Varghese N."/>
            <person name="Mukherjee S."/>
            <person name="Reddy T.B.K."/>
            <person name="Daum C."/>
            <person name="Copeland A."/>
            <person name="Chen I.A."/>
            <person name="Ivanova N.N."/>
            <person name="Kyrpides N.C."/>
            <person name="Shapiro N."/>
            <person name="Eloe-Fadrosh E.A."/>
            <person name="Pietrasiak N."/>
        </authorList>
    </citation>
    <scope>NUCLEOTIDE SEQUENCE</scope>
    <source>
        <strain evidence="12">UHER 2000/2452</strain>
    </source>
</reference>
<evidence type="ECO:0000256" key="5">
    <source>
        <dbReference type="ARBA" id="ARBA00022777"/>
    </source>
</evidence>
<dbReference type="InterPro" id="IPR003661">
    <property type="entry name" value="HisK_dim/P_dom"/>
</dbReference>
<dbReference type="SMART" id="SM00387">
    <property type="entry name" value="HATPase_c"/>
    <property type="match status" value="1"/>
</dbReference>
<dbReference type="SMART" id="SM00086">
    <property type="entry name" value="PAC"/>
    <property type="match status" value="2"/>
</dbReference>
<dbReference type="Pfam" id="PF08447">
    <property type="entry name" value="PAS_3"/>
    <property type="match status" value="1"/>
</dbReference>
<dbReference type="NCBIfam" id="TIGR00229">
    <property type="entry name" value="sensory_box"/>
    <property type="match status" value="3"/>
</dbReference>
<dbReference type="PRINTS" id="PR00344">
    <property type="entry name" value="BCTRLSENSOR"/>
</dbReference>
<feature type="domain" description="Histidine kinase" evidence="9">
    <location>
        <begin position="820"/>
        <end position="928"/>
    </location>
</feature>
<name>A0A951UP28_9CYAN</name>
<feature type="domain" description="PAC" evidence="11">
    <location>
        <begin position="152"/>
        <end position="204"/>
    </location>
</feature>
<organism evidence="12 13">
    <name type="scientific">Drouetiella hepatica Uher 2000/2452</name>
    <dbReference type="NCBI Taxonomy" id="904376"/>
    <lineage>
        <taxon>Bacteria</taxon>
        <taxon>Bacillati</taxon>
        <taxon>Cyanobacteriota</taxon>
        <taxon>Cyanophyceae</taxon>
        <taxon>Oculatellales</taxon>
        <taxon>Oculatellaceae</taxon>
        <taxon>Drouetiella</taxon>
    </lineage>
</organism>
<dbReference type="PROSITE" id="PS50113">
    <property type="entry name" value="PAC"/>
    <property type="match status" value="2"/>
</dbReference>
<evidence type="ECO:0000259" key="10">
    <source>
        <dbReference type="PROSITE" id="PS50112"/>
    </source>
</evidence>
<keyword evidence="5" id="KW-0418">Kinase</keyword>
<keyword evidence="4" id="KW-0808">Transferase</keyword>
<comment type="caution">
    <text evidence="12">The sequence shown here is derived from an EMBL/GenBank/DDBJ whole genome shotgun (WGS) entry which is preliminary data.</text>
</comment>
<dbReference type="EMBL" id="JAHHHD010000037">
    <property type="protein sequence ID" value="MBW4661476.1"/>
    <property type="molecule type" value="Genomic_DNA"/>
</dbReference>